<evidence type="ECO:0000313" key="2">
    <source>
        <dbReference type="Proteomes" id="UP000759273"/>
    </source>
</evidence>
<sequence length="128" mass="13743">MGLGEMMGVKNVKLELKGNYATLADLLEAMKDIQFEAGVPELTKHGIGAVIVFPPVDRNNQVWITGAKGKFTIMRSAEVAGLGNMAKNAVLDTLTDGWSSMSGAFGNKKKRCMELVDITAKEIKEAGI</sequence>
<evidence type="ECO:0000313" key="1">
    <source>
        <dbReference type="EMBL" id="MBS5332948.1"/>
    </source>
</evidence>
<dbReference type="EMBL" id="JAGZGG010000025">
    <property type="protein sequence ID" value="MBS5332948.1"/>
    <property type="molecule type" value="Genomic_DNA"/>
</dbReference>
<gene>
    <name evidence="1" type="ORF">KHY36_10525</name>
</gene>
<reference evidence="1" key="1">
    <citation type="submission" date="2021-02" db="EMBL/GenBank/DDBJ databases">
        <title>Infant gut strain persistence is associated with maternal origin, phylogeny, and functional potential including surface adhesion and iron acquisition.</title>
        <authorList>
            <person name="Lou Y.C."/>
        </authorList>
    </citation>
    <scope>NUCLEOTIDE SEQUENCE</scope>
    <source>
        <strain evidence="1">L3_101_000M1_dasL3_101_000M1_concoct_87</strain>
    </source>
</reference>
<protein>
    <submittedName>
        <fullName evidence="1">Uncharacterized protein</fullName>
    </submittedName>
</protein>
<dbReference type="AlphaFoldDB" id="A0A943DBZ2"/>
<organism evidence="1 2">
    <name type="scientific">Subdoligranulum variabile</name>
    <dbReference type="NCBI Taxonomy" id="214851"/>
    <lineage>
        <taxon>Bacteria</taxon>
        <taxon>Bacillati</taxon>
        <taxon>Bacillota</taxon>
        <taxon>Clostridia</taxon>
        <taxon>Eubacteriales</taxon>
        <taxon>Oscillospiraceae</taxon>
        <taxon>Subdoligranulum</taxon>
    </lineage>
</organism>
<name>A0A943DBZ2_9FIRM</name>
<dbReference type="Proteomes" id="UP000759273">
    <property type="component" value="Unassembled WGS sequence"/>
</dbReference>
<comment type="caution">
    <text evidence="1">The sequence shown here is derived from an EMBL/GenBank/DDBJ whole genome shotgun (WGS) entry which is preliminary data.</text>
</comment>
<proteinExistence type="predicted"/>
<accession>A0A943DBZ2</accession>